<gene>
    <name evidence="1" type="ORF">IEQ34_014777</name>
</gene>
<dbReference type="Proteomes" id="UP000775213">
    <property type="component" value="Unassembled WGS sequence"/>
</dbReference>
<sequence length="114" mass="13524">MTSDQKGANCLLQKKIIYFNKIHRTTKRWHNHIFSLLMYSKGIISLAKADSSLHSKGCYTKIITFYLDSIIVELLCYTYMRINYCDILIYIEMKKYIYKCQNFLNAYNNIAILN</sequence>
<name>A0AAV7G448_DENCH</name>
<reference evidence="1 2" key="1">
    <citation type="journal article" date="2021" name="Hortic Res">
        <title>Chromosome-scale assembly of the Dendrobium chrysotoxum genome enhances the understanding of orchid evolution.</title>
        <authorList>
            <person name="Zhang Y."/>
            <person name="Zhang G.Q."/>
            <person name="Zhang D."/>
            <person name="Liu X.D."/>
            <person name="Xu X.Y."/>
            <person name="Sun W.H."/>
            <person name="Yu X."/>
            <person name="Zhu X."/>
            <person name="Wang Z.W."/>
            <person name="Zhao X."/>
            <person name="Zhong W.Y."/>
            <person name="Chen H."/>
            <person name="Yin W.L."/>
            <person name="Huang T."/>
            <person name="Niu S.C."/>
            <person name="Liu Z.J."/>
        </authorList>
    </citation>
    <scope>NUCLEOTIDE SEQUENCE [LARGE SCALE GENOMIC DNA]</scope>
    <source>
        <strain evidence="1">Lindl</strain>
    </source>
</reference>
<evidence type="ECO:0000313" key="2">
    <source>
        <dbReference type="Proteomes" id="UP000775213"/>
    </source>
</evidence>
<proteinExistence type="predicted"/>
<comment type="caution">
    <text evidence="1">The sequence shown here is derived from an EMBL/GenBank/DDBJ whole genome shotgun (WGS) entry which is preliminary data.</text>
</comment>
<keyword evidence="2" id="KW-1185">Reference proteome</keyword>
<dbReference type="AlphaFoldDB" id="A0AAV7G448"/>
<organism evidence="1 2">
    <name type="scientific">Dendrobium chrysotoxum</name>
    <name type="common">Orchid</name>
    <dbReference type="NCBI Taxonomy" id="161865"/>
    <lineage>
        <taxon>Eukaryota</taxon>
        <taxon>Viridiplantae</taxon>
        <taxon>Streptophyta</taxon>
        <taxon>Embryophyta</taxon>
        <taxon>Tracheophyta</taxon>
        <taxon>Spermatophyta</taxon>
        <taxon>Magnoliopsida</taxon>
        <taxon>Liliopsida</taxon>
        <taxon>Asparagales</taxon>
        <taxon>Orchidaceae</taxon>
        <taxon>Epidendroideae</taxon>
        <taxon>Malaxideae</taxon>
        <taxon>Dendrobiinae</taxon>
        <taxon>Dendrobium</taxon>
    </lineage>
</organism>
<accession>A0AAV7G448</accession>
<protein>
    <submittedName>
        <fullName evidence="1">Uncharacterized protein</fullName>
    </submittedName>
</protein>
<dbReference type="EMBL" id="JAGFBR010000013">
    <property type="protein sequence ID" value="KAH0456870.1"/>
    <property type="molecule type" value="Genomic_DNA"/>
</dbReference>
<evidence type="ECO:0000313" key="1">
    <source>
        <dbReference type="EMBL" id="KAH0456870.1"/>
    </source>
</evidence>